<dbReference type="EMBL" id="CP133548">
    <property type="protein sequence ID" value="WMS87788.1"/>
    <property type="molecule type" value="Genomic_DNA"/>
</dbReference>
<evidence type="ECO:0000313" key="3">
    <source>
        <dbReference type="EMBL" id="WMS87788.1"/>
    </source>
</evidence>
<reference evidence="3 4" key="1">
    <citation type="submission" date="2023-08" db="EMBL/GenBank/DDBJ databases">
        <title>Pleionea litopenaei sp. nov., isolated from stomach of juvenile Litopenaeus vannamei.</title>
        <authorList>
            <person name="Rho A.M."/>
            <person name="Hwang C.Y."/>
        </authorList>
    </citation>
    <scope>NUCLEOTIDE SEQUENCE [LARGE SCALE GENOMIC DNA]</scope>
    <source>
        <strain evidence="3 4">HL-JVS1</strain>
    </source>
</reference>
<feature type="chain" id="PRO_5041296300" description="Pyrrolidone-carboxylate peptidase" evidence="2">
    <location>
        <begin position="24"/>
        <end position="391"/>
    </location>
</feature>
<feature type="region of interest" description="Disordered" evidence="1">
    <location>
        <begin position="250"/>
        <end position="269"/>
    </location>
</feature>
<organism evidence="3 4">
    <name type="scientific">Pleionea litopenaei</name>
    <dbReference type="NCBI Taxonomy" id="3070815"/>
    <lineage>
        <taxon>Bacteria</taxon>
        <taxon>Pseudomonadati</taxon>
        <taxon>Pseudomonadota</taxon>
        <taxon>Gammaproteobacteria</taxon>
        <taxon>Oceanospirillales</taxon>
        <taxon>Pleioneaceae</taxon>
        <taxon>Pleionea</taxon>
    </lineage>
</organism>
<keyword evidence="4" id="KW-1185">Reference proteome</keyword>
<keyword evidence="2" id="KW-0732">Signal</keyword>
<evidence type="ECO:0000256" key="1">
    <source>
        <dbReference type="SAM" id="MobiDB-lite"/>
    </source>
</evidence>
<dbReference type="KEGG" id="plei:Q9312_02410"/>
<dbReference type="Proteomes" id="UP001239782">
    <property type="component" value="Chromosome"/>
</dbReference>
<name>A0AA51X737_9GAMM</name>
<evidence type="ECO:0008006" key="5">
    <source>
        <dbReference type="Google" id="ProtNLM"/>
    </source>
</evidence>
<accession>A0AA51X737</accession>
<evidence type="ECO:0000256" key="2">
    <source>
        <dbReference type="SAM" id="SignalP"/>
    </source>
</evidence>
<feature type="signal peptide" evidence="2">
    <location>
        <begin position="1"/>
        <end position="23"/>
    </location>
</feature>
<dbReference type="AlphaFoldDB" id="A0AA51X737"/>
<evidence type="ECO:0000313" key="4">
    <source>
        <dbReference type="Proteomes" id="UP001239782"/>
    </source>
</evidence>
<dbReference type="SUPFAM" id="SSF53182">
    <property type="entry name" value="Pyrrolidone carboxyl peptidase (pyroglutamate aminopeptidase)"/>
    <property type="match status" value="1"/>
</dbReference>
<sequence length="391" mass="43840">MKTLKLCIPPFYSLAFFCSFAFADIEEDRVQKISTEIENILSYTLPENVQMLTTNCSNDADCQKIAKIIGRDLWQHFRKKIQDNATFDDRELYWNRLNVSKALKALFTSNSTLKNNPNRQQSFLDAFETASRGIADLEFTKHSESVNKKVLITGFDPFLLDRNIKQSNPSGVIALMLDGKTFSIDGTTFEIQSVVIPVRFSDFDLGLIEKIVTPFYRENELAMLVTVSMGRSDFDLERYPGLRRSSVAPDNNNVYTGASSDNPLKPNLGDTTLSGPEFIEFSLPANKMKTAAGPYSINDNGKVSFLENAVVVNLDAQSIEELENKTSVSGSGGGYLSNEISYRTLRVRQKESSSIPTGHVHTPRIKDFDKVELAKIYNQFVKILTKGLSEL</sequence>
<protein>
    <recommendedName>
        <fullName evidence="5">Pyrrolidone-carboxylate peptidase</fullName>
    </recommendedName>
</protein>
<proteinExistence type="predicted"/>
<dbReference type="RefSeq" id="WP_309202943.1">
    <property type="nucleotide sequence ID" value="NZ_CP133548.1"/>
</dbReference>
<dbReference type="Gene3D" id="3.40.630.20">
    <property type="entry name" value="Peptidase C15, pyroglutamyl peptidase I-like"/>
    <property type="match status" value="1"/>
</dbReference>
<dbReference type="InterPro" id="IPR036440">
    <property type="entry name" value="Peptidase_C15-like_sf"/>
</dbReference>
<feature type="compositionally biased region" description="Polar residues" evidence="1">
    <location>
        <begin position="250"/>
        <end position="262"/>
    </location>
</feature>
<gene>
    <name evidence="3" type="ORF">Q9312_02410</name>
</gene>